<evidence type="ECO:0000313" key="1">
    <source>
        <dbReference type="EMBL" id="CAG6640274.1"/>
    </source>
</evidence>
<proteinExistence type="predicted"/>
<dbReference type="AlphaFoldDB" id="A0A8D8R006"/>
<protein>
    <submittedName>
        <fullName evidence="1">Uncharacterized protein</fullName>
    </submittedName>
</protein>
<sequence>MMIPSYTLLFKNKYLPEDSLFRKGRFHSLWSSIELYPHHIKIPIDIDSKLFKDKILIQAESTISALKQLMITECSLVHHKLYLICNQQSEIFQTLKLQILVSVLYQHIWLQ</sequence>
<organism evidence="1">
    <name type="scientific">Cacopsylla melanoneura</name>
    <dbReference type="NCBI Taxonomy" id="428564"/>
    <lineage>
        <taxon>Eukaryota</taxon>
        <taxon>Metazoa</taxon>
        <taxon>Ecdysozoa</taxon>
        <taxon>Arthropoda</taxon>
        <taxon>Hexapoda</taxon>
        <taxon>Insecta</taxon>
        <taxon>Pterygota</taxon>
        <taxon>Neoptera</taxon>
        <taxon>Paraneoptera</taxon>
        <taxon>Hemiptera</taxon>
        <taxon>Sternorrhyncha</taxon>
        <taxon>Psylloidea</taxon>
        <taxon>Psyllidae</taxon>
        <taxon>Psyllinae</taxon>
        <taxon>Cacopsylla</taxon>
    </lineage>
</organism>
<reference evidence="1" key="1">
    <citation type="submission" date="2021-05" db="EMBL/GenBank/DDBJ databases">
        <authorList>
            <person name="Alioto T."/>
            <person name="Alioto T."/>
            <person name="Gomez Garrido J."/>
        </authorList>
    </citation>
    <scope>NUCLEOTIDE SEQUENCE</scope>
</reference>
<accession>A0A8D8R006</accession>
<name>A0A8D8R006_9HEMI</name>
<dbReference type="EMBL" id="HBUF01111207">
    <property type="protein sequence ID" value="CAG6640274.1"/>
    <property type="molecule type" value="Transcribed_RNA"/>
</dbReference>